<evidence type="ECO:0000256" key="2">
    <source>
        <dbReference type="ARBA" id="ARBA00022827"/>
    </source>
</evidence>
<evidence type="ECO:0000256" key="1">
    <source>
        <dbReference type="ARBA" id="ARBA00022630"/>
    </source>
</evidence>
<reference evidence="6 7" key="1">
    <citation type="submission" date="2021-11" db="EMBL/GenBank/DDBJ databases">
        <authorList>
            <person name="Lee D.-H."/>
            <person name="Kim S.-B."/>
        </authorList>
    </citation>
    <scope>NUCLEOTIDE SEQUENCE [LARGE SCALE GENOMIC DNA]</scope>
    <source>
        <strain evidence="6 7">KCTC 52223</strain>
    </source>
</reference>
<dbReference type="PANTHER" id="PTHR36117:SF3">
    <property type="entry name" value="4-HYDROXYPHENYLACETATE 3-MONOOXYGENASE-RELATED"/>
    <property type="match status" value="1"/>
</dbReference>
<dbReference type="InterPro" id="IPR009100">
    <property type="entry name" value="AcylCoA_DH/oxidase_NM_dom_sf"/>
</dbReference>
<dbReference type="PIRSF" id="PIRSF000331">
    <property type="entry name" value="HpaA_HpaB"/>
    <property type="match status" value="1"/>
</dbReference>
<dbReference type="Gene3D" id="1.20.140.10">
    <property type="entry name" value="Butyryl-CoA Dehydrogenase, subunit A, domain 3"/>
    <property type="match status" value="1"/>
</dbReference>
<keyword evidence="7" id="KW-1185">Reference proteome</keyword>
<keyword evidence="1" id="KW-0285">Flavoprotein</keyword>
<dbReference type="Pfam" id="PF11794">
    <property type="entry name" value="HpaB_N"/>
    <property type="match status" value="1"/>
</dbReference>
<dbReference type="Proteomes" id="UP001198862">
    <property type="component" value="Unassembled WGS sequence"/>
</dbReference>
<organism evidence="6 7">
    <name type="scientific">Reyranella aquatilis</name>
    <dbReference type="NCBI Taxonomy" id="2035356"/>
    <lineage>
        <taxon>Bacteria</taxon>
        <taxon>Pseudomonadati</taxon>
        <taxon>Pseudomonadota</taxon>
        <taxon>Alphaproteobacteria</taxon>
        <taxon>Hyphomicrobiales</taxon>
        <taxon>Reyranellaceae</taxon>
        <taxon>Reyranella</taxon>
    </lineage>
</organism>
<dbReference type="SUPFAM" id="SSF47203">
    <property type="entry name" value="Acyl-CoA dehydrogenase C-terminal domain-like"/>
    <property type="match status" value="1"/>
</dbReference>
<dbReference type="Gene3D" id="2.40.110.10">
    <property type="entry name" value="Butyryl-CoA Dehydrogenase, subunit A, domain 2"/>
    <property type="match status" value="1"/>
</dbReference>
<dbReference type="EMBL" id="JAJISD010000004">
    <property type="protein sequence ID" value="MCC8429819.1"/>
    <property type="molecule type" value="Genomic_DNA"/>
</dbReference>
<evidence type="ECO:0000256" key="3">
    <source>
        <dbReference type="ARBA" id="ARBA00023002"/>
    </source>
</evidence>
<feature type="domain" description="HpaB/PvcC/4-BUDH N-terminal" evidence="5">
    <location>
        <begin position="5"/>
        <end position="273"/>
    </location>
</feature>
<protein>
    <submittedName>
        <fullName evidence="6">4-hydroxyphenylacetate 3-hydroxylase</fullName>
    </submittedName>
</protein>
<dbReference type="InterPro" id="IPR036250">
    <property type="entry name" value="AcylCo_DH-like_C"/>
</dbReference>
<evidence type="ECO:0000259" key="4">
    <source>
        <dbReference type="Pfam" id="PF03241"/>
    </source>
</evidence>
<dbReference type="SUPFAM" id="SSF56645">
    <property type="entry name" value="Acyl-CoA dehydrogenase NM domain-like"/>
    <property type="match status" value="1"/>
</dbReference>
<evidence type="ECO:0000259" key="5">
    <source>
        <dbReference type="Pfam" id="PF11794"/>
    </source>
</evidence>
<keyword evidence="2" id="KW-0274">FAD</keyword>
<proteinExistence type="predicted"/>
<dbReference type="InterPro" id="IPR046373">
    <property type="entry name" value="Acyl-CoA_Oxase/DH_mid-dom_sf"/>
</dbReference>
<dbReference type="InterPro" id="IPR024719">
    <property type="entry name" value="HpaB/PvcC/4-BUDH_C"/>
</dbReference>
<dbReference type="Pfam" id="PF03241">
    <property type="entry name" value="HpaB"/>
    <property type="match status" value="1"/>
</dbReference>
<dbReference type="InterPro" id="IPR004925">
    <property type="entry name" value="HpaB/PvcC/4-BUDH"/>
</dbReference>
<accession>A0ABS8KUS1</accession>
<feature type="domain" description="HpaB/PvcC/4-BUDH C-terminal" evidence="4">
    <location>
        <begin position="284"/>
        <end position="479"/>
    </location>
</feature>
<evidence type="ECO:0000313" key="6">
    <source>
        <dbReference type="EMBL" id="MCC8429819.1"/>
    </source>
</evidence>
<sequence>MGARTGSQFLDGLRKTRREIWVDGEKIADVTAHPKLRGGAESLAAHFDRQHAWADECLFTHPDSGQPTSVSHMIPRSHDELRHRHAGLVRLSEGSMGIMGRTPDYMNMKFAAFASAPGVWAGADGRNAQGAKNLVAFQRRLAEQDLSLTHTIIQPTTDKRTDAKLLGNKVTVRKVGQTADGIIVRGGRVLATLAPYADEQTVYPGQPIPAGASEYAVSFAIPLDTPGLKFLCRDSAAAPGADPFDRPLSSRFDEQDAFCIFDDVLVPWDRVFIDGDVEIYNSMRQTGFTINMTTQSTVRALTKLEFAYGLATRMAELIGDHAPATMEMLGELACYVRMTANALELSLEQAAPREDGVWFPRGAPLEPLRAMLPVWMPRVAEIITLIGSHNLLTTPSRAQFDDPGLRPLIDEMLGGADGAAADDRAAVFRLAWDFVGSALAGRGFLYERFYLTSAARNKQMLHQRFFDRTRSQALVDDMLSRAR</sequence>
<gene>
    <name evidence="6" type="ORF">LJ725_12640</name>
</gene>
<dbReference type="RefSeq" id="WP_230551005.1">
    <property type="nucleotide sequence ID" value="NZ_JAJISD010000004.1"/>
</dbReference>
<comment type="caution">
    <text evidence="6">The sequence shown here is derived from an EMBL/GenBank/DDBJ whole genome shotgun (WGS) entry which is preliminary data.</text>
</comment>
<dbReference type="PANTHER" id="PTHR36117">
    <property type="entry name" value="4-HYDROXYPHENYLACETATE 3-MONOOXYGENASE-RELATED"/>
    <property type="match status" value="1"/>
</dbReference>
<name>A0ABS8KUS1_9HYPH</name>
<dbReference type="Gene3D" id="1.10.3140.10">
    <property type="entry name" value="4-hydroxybutyryl-coa dehydratase, domain 1"/>
    <property type="match status" value="1"/>
</dbReference>
<dbReference type="InterPro" id="IPR024674">
    <property type="entry name" value="HpaB/PvcC/4-BUDH_N"/>
</dbReference>
<evidence type="ECO:0000313" key="7">
    <source>
        <dbReference type="Proteomes" id="UP001198862"/>
    </source>
</evidence>
<keyword evidence="3" id="KW-0560">Oxidoreductase</keyword>